<dbReference type="Pfam" id="PF00226">
    <property type="entry name" value="DnaJ"/>
    <property type="match status" value="1"/>
</dbReference>
<dbReference type="InterPro" id="IPR051964">
    <property type="entry name" value="Chaperone_stress_response"/>
</dbReference>
<dbReference type="SMART" id="SM00271">
    <property type="entry name" value="DnaJ"/>
    <property type="match status" value="1"/>
</dbReference>
<dbReference type="InterPro" id="IPR018253">
    <property type="entry name" value="DnaJ_domain_CS"/>
</dbReference>
<dbReference type="GO" id="GO:0005737">
    <property type="term" value="C:cytoplasm"/>
    <property type="evidence" value="ECO:0007669"/>
    <property type="project" value="TreeGrafter"/>
</dbReference>
<evidence type="ECO:0000259" key="2">
    <source>
        <dbReference type="PROSITE" id="PS50076"/>
    </source>
</evidence>
<evidence type="ECO:0000313" key="4">
    <source>
        <dbReference type="Proteomes" id="UP000030854"/>
    </source>
</evidence>
<feature type="compositionally biased region" description="Polar residues" evidence="1">
    <location>
        <begin position="133"/>
        <end position="145"/>
    </location>
</feature>
<evidence type="ECO:0000313" key="3">
    <source>
        <dbReference type="EMBL" id="KHJ36224.1"/>
    </source>
</evidence>
<dbReference type="SUPFAM" id="SSF46565">
    <property type="entry name" value="Chaperone J-domain"/>
    <property type="match status" value="1"/>
</dbReference>
<dbReference type="InterPro" id="IPR036869">
    <property type="entry name" value="J_dom_sf"/>
</dbReference>
<protein>
    <recommendedName>
        <fullName evidence="2">J domain-containing protein</fullName>
    </recommendedName>
</protein>
<name>A0A0B1PIB9_UNCNE</name>
<dbReference type="Proteomes" id="UP000030854">
    <property type="component" value="Unassembled WGS sequence"/>
</dbReference>
<dbReference type="PANTHER" id="PTHR44029:SF1">
    <property type="entry name" value="DNAJ HOMOLOG SUBFAMILY C MEMBER 21"/>
    <property type="match status" value="1"/>
</dbReference>
<sequence length="879" mass="98712">MVKSDISRDYYEDLELCPKSDSAEIKRQYKKLALLYHPDRNVGSNTSDTTKFQRIQAAYEILNDPLERARYDANRRFSVFTNTSNSHSKYNTKGNPWSNIGKEYPPPPKPPMARSSQPPPSSNGSRCYEKYTPPQQSAYQASQEGAQARKATYDAWEKMRGYHGSGTTFPSPEKEPKPPNPPPRNTSNSNRKERRPTTSSRPHMPNTPNDKNGNQSNIKRSVPKKGFMPSTPGGDELPAPKGFYSTTRTNQDPPPIPPRNFESSTHNSHSHPVTDNNGANLNLLFAQRTSTPYATHGGERFDPFEAPRGRLSRSKSTTEKRQDSKLRNNIFQDMNSDSRPNTTQRARSFSDRSNPNQKSSSTEFSDFEENIDITFTTGSSSNKSKSKKNEVHVGRKLSKNISEDSSDSSISPVHLSPRSNKVETKSNDKSNIFSFSLDDDTFASTNDCQKKPSFGRSIENISTKFSAEDWDGKFSAGSNSDFFKPNSYTSRTPSQTGNRVRTRSPTKCHTTGKRVARTGTSCESSYERKFSVDEWSKKFQPQIFMPPQTTAQPILRPATSSVNGRKRRTTPGIRPILSSSAPSISITKSEYKNSNQPSQESSTLNTDAGNIATPEPMDIDTPLDPNLNPTTTKPANDNPIKKFKSQESSASASYSKLSIHEVEAQTSALKLNFSDLKIKDLVLDFPLPPNPPVLSQKMISSASTYREYEARYQQYMLEWDQFDKKFLLHLVARKNKNESLGSKRWKEQAAEYYRNSVREDQIVLRKWAEAKETHAKVVTEWIVFLDLNKGLGFVEEEVEKKPLGNNYIKAPAKSKSSPSRGAGVNAQHALHVWDSQEDSHNPSLQDLTFITAGLNRLRFYITLPSAPFITKPPRLAQGV</sequence>
<feature type="compositionally biased region" description="Polar residues" evidence="1">
    <location>
        <begin position="592"/>
        <end position="608"/>
    </location>
</feature>
<organism evidence="3 4">
    <name type="scientific">Uncinula necator</name>
    <name type="common">Grape powdery mildew</name>
    <dbReference type="NCBI Taxonomy" id="52586"/>
    <lineage>
        <taxon>Eukaryota</taxon>
        <taxon>Fungi</taxon>
        <taxon>Dikarya</taxon>
        <taxon>Ascomycota</taxon>
        <taxon>Pezizomycotina</taxon>
        <taxon>Leotiomycetes</taxon>
        <taxon>Erysiphales</taxon>
        <taxon>Erysiphaceae</taxon>
        <taxon>Erysiphe</taxon>
    </lineage>
</organism>
<feature type="compositionally biased region" description="Polar residues" evidence="1">
    <location>
        <begin position="327"/>
        <end position="364"/>
    </location>
</feature>
<dbReference type="PROSITE" id="PS00636">
    <property type="entry name" value="DNAJ_1"/>
    <property type="match status" value="1"/>
</dbReference>
<dbReference type="STRING" id="52586.A0A0B1PIB9"/>
<dbReference type="EMBL" id="JNVN01000105">
    <property type="protein sequence ID" value="KHJ36224.1"/>
    <property type="molecule type" value="Genomic_DNA"/>
</dbReference>
<feature type="region of interest" description="Disordered" evidence="1">
    <location>
        <begin position="481"/>
        <end position="515"/>
    </location>
</feature>
<feature type="compositionally biased region" description="Pro residues" evidence="1">
    <location>
        <begin position="104"/>
        <end position="121"/>
    </location>
</feature>
<feature type="compositionally biased region" description="Polar residues" evidence="1">
    <location>
        <begin position="261"/>
        <end position="280"/>
    </location>
</feature>
<dbReference type="AlphaFoldDB" id="A0A0B1PIB9"/>
<comment type="caution">
    <text evidence="3">The sequence shown here is derived from an EMBL/GenBank/DDBJ whole genome shotgun (WGS) entry which is preliminary data.</text>
</comment>
<dbReference type="CDD" id="cd06257">
    <property type="entry name" value="DnaJ"/>
    <property type="match status" value="1"/>
</dbReference>
<feature type="compositionally biased region" description="Polar residues" evidence="1">
    <location>
        <begin position="548"/>
        <end position="563"/>
    </location>
</feature>
<dbReference type="HOGENOM" id="CLU_006836_1_0_1"/>
<feature type="compositionally biased region" description="Basic residues" evidence="1">
    <location>
        <begin position="500"/>
        <end position="515"/>
    </location>
</feature>
<reference evidence="3 4" key="1">
    <citation type="journal article" date="2014" name="BMC Genomics">
        <title>Adaptive genomic structural variation in the grape powdery mildew pathogen, Erysiphe necator.</title>
        <authorList>
            <person name="Jones L."/>
            <person name="Riaz S."/>
            <person name="Morales-Cruz A."/>
            <person name="Amrine K.C."/>
            <person name="McGuire B."/>
            <person name="Gubler W.D."/>
            <person name="Walker M.A."/>
            <person name="Cantu D."/>
        </authorList>
    </citation>
    <scope>NUCLEOTIDE SEQUENCE [LARGE SCALE GENOMIC DNA]</scope>
    <source>
        <strain evidence="4">c</strain>
    </source>
</reference>
<feature type="compositionally biased region" description="Basic and acidic residues" evidence="1">
    <location>
        <begin position="151"/>
        <end position="160"/>
    </location>
</feature>
<feature type="compositionally biased region" description="Polar residues" evidence="1">
    <location>
        <begin position="83"/>
        <end position="98"/>
    </location>
</feature>
<feature type="domain" description="J" evidence="2">
    <location>
        <begin position="9"/>
        <end position="75"/>
    </location>
</feature>
<evidence type="ECO:0000256" key="1">
    <source>
        <dbReference type="SAM" id="MobiDB-lite"/>
    </source>
</evidence>
<feature type="region of interest" description="Disordered" evidence="1">
    <location>
        <begin position="548"/>
        <end position="647"/>
    </location>
</feature>
<dbReference type="PRINTS" id="PR00625">
    <property type="entry name" value="JDOMAIN"/>
</dbReference>
<feature type="compositionally biased region" description="Basic and acidic residues" evidence="1">
    <location>
        <begin position="297"/>
        <end position="308"/>
    </location>
</feature>
<gene>
    <name evidence="3" type="ORF">EV44_g0821</name>
</gene>
<dbReference type="OMA" id="TAKFQKI"/>
<dbReference type="PANTHER" id="PTHR44029">
    <property type="entry name" value="DNAJ HOMOLOG SUBFAMILY C MEMBER 21"/>
    <property type="match status" value="1"/>
</dbReference>
<feature type="region of interest" description="Disordered" evidence="1">
    <location>
        <begin position="83"/>
        <end position="426"/>
    </location>
</feature>
<keyword evidence="4" id="KW-1185">Reference proteome</keyword>
<accession>A0A0B1PIB9</accession>
<dbReference type="Gene3D" id="1.10.287.110">
    <property type="entry name" value="DnaJ domain"/>
    <property type="match status" value="1"/>
</dbReference>
<feature type="compositionally biased region" description="Basic and acidic residues" evidence="1">
    <location>
        <begin position="316"/>
        <end position="326"/>
    </location>
</feature>
<feature type="compositionally biased region" description="Low complexity" evidence="1">
    <location>
        <begin position="620"/>
        <end position="634"/>
    </location>
</feature>
<proteinExistence type="predicted"/>
<feature type="compositionally biased region" description="Polar residues" evidence="1">
    <location>
        <begin position="197"/>
        <end position="219"/>
    </location>
</feature>
<feature type="compositionally biased region" description="Polar residues" evidence="1">
    <location>
        <begin position="481"/>
        <end position="499"/>
    </location>
</feature>
<dbReference type="PROSITE" id="PS50076">
    <property type="entry name" value="DNAJ_2"/>
    <property type="match status" value="1"/>
</dbReference>
<feature type="compositionally biased region" description="Low complexity" evidence="1">
    <location>
        <begin position="573"/>
        <end position="588"/>
    </location>
</feature>
<dbReference type="InterPro" id="IPR001623">
    <property type="entry name" value="DnaJ_domain"/>
</dbReference>